<organism evidence="2">
    <name type="scientific">Eutreptiella gymnastica</name>
    <dbReference type="NCBI Taxonomy" id="73025"/>
    <lineage>
        <taxon>Eukaryota</taxon>
        <taxon>Discoba</taxon>
        <taxon>Euglenozoa</taxon>
        <taxon>Euglenida</taxon>
        <taxon>Spirocuta</taxon>
        <taxon>Euglenophyceae</taxon>
        <taxon>Eutreptiales</taxon>
        <taxon>Eutreptiaceae</taxon>
        <taxon>Eutreptiella</taxon>
    </lineage>
</organism>
<feature type="region of interest" description="Disordered" evidence="1">
    <location>
        <begin position="59"/>
        <end position="79"/>
    </location>
</feature>
<proteinExistence type="predicted"/>
<reference evidence="2" key="1">
    <citation type="submission" date="2021-01" db="EMBL/GenBank/DDBJ databases">
        <authorList>
            <person name="Corre E."/>
            <person name="Pelletier E."/>
            <person name="Niang G."/>
            <person name="Scheremetjew M."/>
            <person name="Finn R."/>
            <person name="Kale V."/>
            <person name="Holt S."/>
            <person name="Cochrane G."/>
            <person name="Meng A."/>
            <person name="Brown T."/>
            <person name="Cohen L."/>
        </authorList>
    </citation>
    <scope>NUCLEOTIDE SEQUENCE</scope>
    <source>
        <strain evidence="2">NIES-381</strain>
    </source>
</reference>
<evidence type="ECO:0000313" key="2">
    <source>
        <dbReference type="EMBL" id="CAD9000832.1"/>
    </source>
</evidence>
<evidence type="ECO:0000256" key="1">
    <source>
        <dbReference type="SAM" id="MobiDB-lite"/>
    </source>
</evidence>
<gene>
    <name evidence="2" type="ORF">EGYM00392_LOCUS11906</name>
</gene>
<feature type="compositionally biased region" description="Low complexity" evidence="1">
    <location>
        <begin position="62"/>
        <end position="79"/>
    </location>
</feature>
<name>A0A7S1I4J3_9EUGL</name>
<protein>
    <submittedName>
        <fullName evidence="2">Uncharacterized protein</fullName>
    </submittedName>
</protein>
<dbReference type="EMBL" id="HBGA01033136">
    <property type="protein sequence ID" value="CAD9000832.1"/>
    <property type="molecule type" value="Transcribed_RNA"/>
</dbReference>
<sequence length="113" mass="11658">MLACPRLEPVEGVEPVDVGEARSDMEDVGACGAEVDMAAGLEEEWVACDATTVALQTTWSGSAPTPRPATTARAPTTRSASARMVLSPLAWEAWEACVAGTPGATTVGPPTTW</sequence>
<accession>A0A7S1I4J3</accession>
<dbReference type="AlphaFoldDB" id="A0A7S1I4J3"/>